<evidence type="ECO:0000313" key="2">
    <source>
        <dbReference type="Proteomes" id="UP000814033"/>
    </source>
</evidence>
<dbReference type="EMBL" id="MU275876">
    <property type="protein sequence ID" value="KAI0049201.1"/>
    <property type="molecule type" value="Genomic_DNA"/>
</dbReference>
<protein>
    <submittedName>
        <fullName evidence="1">Uncharacterized protein</fullName>
    </submittedName>
</protein>
<dbReference type="Proteomes" id="UP000814033">
    <property type="component" value="Unassembled WGS sequence"/>
</dbReference>
<sequence>MTCTDGQSRIPLTLLDETPVFCDGNPTPGRRVIVTGELLGTAAPFQRNGRENAGYATTTRAVASNSLTAWPRGCHSAFRGIECPQPGLLSNPILSYPATPH</sequence>
<gene>
    <name evidence="1" type="ORF">FA95DRAFT_1557143</name>
</gene>
<keyword evidence="2" id="KW-1185">Reference proteome</keyword>
<evidence type="ECO:0000313" key="1">
    <source>
        <dbReference type="EMBL" id="KAI0049201.1"/>
    </source>
</evidence>
<reference evidence="1" key="1">
    <citation type="submission" date="2021-02" db="EMBL/GenBank/DDBJ databases">
        <authorList>
            <consortium name="DOE Joint Genome Institute"/>
            <person name="Ahrendt S."/>
            <person name="Looney B.P."/>
            <person name="Miyauchi S."/>
            <person name="Morin E."/>
            <person name="Drula E."/>
            <person name="Courty P.E."/>
            <person name="Chicoki N."/>
            <person name="Fauchery L."/>
            <person name="Kohler A."/>
            <person name="Kuo A."/>
            <person name="Labutti K."/>
            <person name="Pangilinan J."/>
            <person name="Lipzen A."/>
            <person name="Riley R."/>
            <person name="Andreopoulos W."/>
            <person name="He G."/>
            <person name="Johnson J."/>
            <person name="Barry K.W."/>
            <person name="Grigoriev I.V."/>
            <person name="Nagy L."/>
            <person name="Hibbett D."/>
            <person name="Henrissat B."/>
            <person name="Matheny P.B."/>
            <person name="Labbe J."/>
            <person name="Martin F."/>
        </authorList>
    </citation>
    <scope>NUCLEOTIDE SEQUENCE</scope>
    <source>
        <strain evidence="1">FP105234-sp</strain>
    </source>
</reference>
<reference evidence="1" key="2">
    <citation type="journal article" date="2022" name="New Phytol.">
        <title>Evolutionary transition to the ectomycorrhizal habit in the genomes of a hyperdiverse lineage of mushroom-forming fungi.</title>
        <authorList>
            <person name="Looney B."/>
            <person name="Miyauchi S."/>
            <person name="Morin E."/>
            <person name="Drula E."/>
            <person name="Courty P.E."/>
            <person name="Kohler A."/>
            <person name="Kuo A."/>
            <person name="LaButti K."/>
            <person name="Pangilinan J."/>
            <person name="Lipzen A."/>
            <person name="Riley R."/>
            <person name="Andreopoulos W."/>
            <person name="He G."/>
            <person name="Johnson J."/>
            <person name="Nolan M."/>
            <person name="Tritt A."/>
            <person name="Barry K.W."/>
            <person name="Grigoriev I.V."/>
            <person name="Nagy L.G."/>
            <person name="Hibbett D."/>
            <person name="Henrissat B."/>
            <person name="Matheny P.B."/>
            <person name="Labbe J."/>
            <person name="Martin F.M."/>
        </authorList>
    </citation>
    <scope>NUCLEOTIDE SEQUENCE</scope>
    <source>
        <strain evidence="1">FP105234-sp</strain>
    </source>
</reference>
<name>A0ACB8S033_9AGAM</name>
<comment type="caution">
    <text evidence="1">The sequence shown here is derived from an EMBL/GenBank/DDBJ whole genome shotgun (WGS) entry which is preliminary data.</text>
</comment>
<proteinExistence type="predicted"/>
<accession>A0ACB8S033</accession>
<organism evidence="1 2">
    <name type="scientific">Auriscalpium vulgare</name>
    <dbReference type="NCBI Taxonomy" id="40419"/>
    <lineage>
        <taxon>Eukaryota</taxon>
        <taxon>Fungi</taxon>
        <taxon>Dikarya</taxon>
        <taxon>Basidiomycota</taxon>
        <taxon>Agaricomycotina</taxon>
        <taxon>Agaricomycetes</taxon>
        <taxon>Russulales</taxon>
        <taxon>Auriscalpiaceae</taxon>
        <taxon>Auriscalpium</taxon>
    </lineage>
</organism>